<proteinExistence type="predicted"/>
<dbReference type="EMBL" id="KB445800">
    <property type="protein sequence ID" value="EMD35266.1"/>
    <property type="molecule type" value="Genomic_DNA"/>
</dbReference>
<dbReference type="STRING" id="914234.M2R934"/>
<organism evidence="2 3">
    <name type="scientific">Ceriporiopsis subvermispora (strain B)</name>
    <name type="common">White-rot fungus</name>
    <name type="synonym">Gelatoporia subvermispora</name>
    <dbReference type="NCBI Taxonomy" id="914234"/>
    <lineage>
        <taxon>Eukaryota</taxon>
        <taxon>Fungi</taxon>
        <taxon>Dikarya</taxon>
        <taxon>Basidiomycota</taxon>
        <taxon>Agaricomycotina</taxon>
        <taxon>Agaricomycetes</taxon>
        <taxon>Polyporales</taxon>
        <taxon>Gelatoporiaceae</taxon>
        <taxon>Gelatoporia</taxon>
    </lineage>
</organism>
<gene>
    <name evidence="2" type="ORF">CERSUDRAFT_116070</name>
</gene>
<dbReference type="Proteomes" id="UP000016930">
    <property type="component" value="Unassembled WGS sequence"/>
</dbReference>
<dbReference type="OrthoDB" id="3244905at2759"/>
<feature type="region of interest" description="Disordered" evidence="1">
    <location>
        <begin position="172"/>
        <end position="212"/>
    </location>
</feature>
<accession>M2R934</accession>
<evidence type="ECO:0000256" key="1">
    <source>
        <dbReference type="SAM" id="MobiDB-lite"/>
    </source>
</evidence>
<feature type="compositionally biased region" description="Polar residues" evidence="1">
    <location>
        <begin position="197"/>
        <end position="212"/>
    </location>
</feature>
<protein>
    <submittedName>
        <fullName evidence="2">Uncharacterized protein</fullName>
    </submittedName>
</protein>
<name>M2R934_CERS8</name>
<evidence type="ECO:0000313" key="3">
    <source>
        <dbReference type="Proteomes" id="UP000016930"/>
    </source>
</evidence>
<reference evidence="2 3" key="1">
    <citation type="journal article" date="2012" name="Proc. Natl. Acad. Sci. U.S.A.">
        <title>Comparative genomics of Ceriporiopsis subvermispora and Phanerochaete chrysosporium provide insight into selective ligninolysis.</title>
        <authorList>
            <person name="Fernandez-Fueyo E."/>
            <person name="Ruiz-Duenas F.J."/>
            <person name="Ferreira P."/>
            <person name="Floudas D."/>
            <person name="Hibbett D.S."/>
            <person name="Canessa P."/>
            <person name="Larrondo L.F."/>
            <person name="James T.Y."/>
            <person name="Seelenfreund D."/>
            <person name="Lobos S."/>
            <person name="Polanco R."/>
            <person name="Tello M."/>
            <person name="Honda Y."/>
            <person name="Watanabe T."/>
            <person name="Watanabe T."/>
            <person name="Ryu J.S."/>
            <person name="Kubicek C.P."/>
            <person name="Schmoll M."/>
            <person name="Gaskell J."/>
            <person name="Hammel K.E."/>
            <person name="St John F.J."/>
            <person name="Vanden Wymelenberg A."/>
            <person name="Sabat G."/>
            <person name="Splinter BonDurant S."/>
            <person name="Syed K."/>
            <person name="Yadav J.S."/>
            <person name="Doddapaneni H."/>
            <person name="Subramanian V."/>
            <person name="Lavin J.L."/>
            <person name="Oguiza J.A."/>
            <person name="Perez G."/>
            <person name="Pisabarro A.G."/>
            <person name="Ramirez L."/>
            <person name="Santoyo F."/>
            <person name="Master E."/>
            <person name="Coutinho P.M."/>
            <person name="Henrissat B."/>
            <person name="Lombard V."/>
            <person name="Magnuson J.K."/>
            <person name="Kuees U."/>
            <person name="Hori C."/>
            <person name="Igarashi K."/>
            <person name="Samejima M."/>
            <person name="Held B.W."/>
            <person name="Barry K.W."/>
            <person name="LaButti K.M."/>
            <person name="Lapidus A."/>
            <person name="Lindquist E.A."/>
            <person name="Lucas S.M."/>
            <person name="Riley R."/>
            <person name="Salamov A.A."/>
            <person name="Hoffmeister D."/>
            <person name="Schwenk D."/>
            <person name="Hadar Y."/>
            <person name="Yarden O."/>
            <person name="de Vries R.P."/>
            <person name="Wiebenga A."/>
            <person name="Stenlid J."/>
            <person name="Eastwood D."/>
            <person name="Grigoriev I.V."/>
            <person name="Berka R.M."/>
            <person name="Blanchette R.A."/>
            <person name="Kersten P."/>
            <person name="Martinez A.T."/>
            <person name="Vicuna R."/>
            <person name="Cullen D."/>
        </authorList>
    </citation>
    <scope>NUCLEOTIDE SEQUENCE [LARGE SCALE GENOMIC DNA]</scope>
    <source>
        <strain evidence="2 3">B</strain>
    </source>
</reference>
<sequence>MFRLPTHLESLIPPPNDQVPQPRPWRGVFTIPGAHQGTPTQELYVTAAETEGDSSQAEKWPSRFHVHVIGQRGVLQQIYDWTKRNTPPMCIFMPDRLPQQASSQANHAQFEAFAQHLLQNQLIAVASWGGSSTLRGAGIILYPTATARAFLVGAIFLETRFPDFVVALSPGPSRSLTSPRQLVPLGHNPDEGAPPNIASSLRYTQSGARSHG</sequence>
<evidence type="ECO:0000313" key="2">
    <source>
        <dbReference type="EMBL" id="EMD35266.1"/>
    </source>
</evidence>
<keyword evidence="3" id="KW-1185">Reference proteome</keyword>
<dbReference type="HOGENOM" id="CLU_083669_0_0_1"/>
<feature type="compositionally biased region" description="Pro residues" evidence="1">
    <location>
        <begin position="12"/>
        <end position="22"/>
    </location>
</feature>
<feature type="region of interest" description="Disordered" evidence="1">
    <location>
        <begin position="1"/>
        <end position="22"/>
    </location>
</feature>
<dbReference type="AlphaFoldDB" id="M2R934"/>